<gene>
    <name evidence="1" type="ORF">UFOVP171_25</name>
</gene>
<organism evidence="1">
    <name type="scientific">uncultured Caudovirales phage</name>
    <dbReference type="NCBI Taxonomy" id="2100421"/>
    <lineage>
        <taxon>Viruses</taxon>
        <taxon>Duplodnaviria</taxon>
        <taxon>Heunggongvirae</taxon>
        <taxon>Uroviricota</taxon>
        <taxon>Caudoviricetes</taxon>
        <taxon>Peduoviridae</taxon>
        <taxon>Maltschvirus</taxon>
        <taxon>Maltschvirus maltsch</taxon>
    </lineage>
</organism>
<name>A0A6J7WB28_9CAUD</name>
<dbReference type="EMBL" id="LR798214">
    <property type="protein sequence ID" value="CAB5194759.1"/>
    <property type="molecule type" value="Genomic_DNA"/>
</dbReference>
<evidence type="ECO:0000313" key="1">
    <source>
        <dbReference type="EMBL" id="CAB5194759.1"/>
    </source>
</evidence>
<accession>A0A6J7WB28</accession>
<sequence>MMTWRELLANLPMMSEDEVKQMLDEECAGARRLTIMLRLHQRYCTVRMERERKAMLA</sequence>
<reference evidence="1" key="1">
    <citation type="submission" date="2020-05" db="EMBL/GenBank/DDBJ databases">
        <authorList>
            <person name="Chiriac C."/>
            <person name="Salcher M."/>
            <person name="Ghai R."/>
            <person name="Kavagutti S V."/>
        </authorList>
    </citation>
    <scope>NUCLEOTIDE SEQUENCE</scope>
</reference>
<proteinExistence type="predicted"/>
<protein>
    <submittedName>
        <fullName evidence="1">Uncharacterized protein</fullName>
    </submittedName>
</protein>